<sequence>MGRLERLREVEREIEGSLSDASMGWTRVYRLVSEVAEERLWLDSYRSLASWMRSFGDRSRVSVNYLNRVLAAGRSYEAFRERSLAAGRPCPELSAAPVSATAVAEARRVSAGRPEAFDRLMGSLVSGDTTLSEVRRMAAAGAGLRDRGRPRADTSAPSGHLPEELLWALSPEALGATSSDPSRRFLWQAFPETSGRHSASTLVATDCLRQATLEDLDGTPAGIDLLWFAAVADPGSPSAVVPKAPAGVDFAWLCVDAAEAPDAASARPSGWGLTVCDVSAGTVTEVTRGRRRRADAGGRADLLEGALMRCLRRV</sequence>
<comment type="caution">
    <text evidence="2">The sequence shown here is derived from an EMBL/GenBank/DDBJ whole genome shotgun (WGS) entry which is preliminary data.</text>
</comment>
<organism evidence="2 3">
    <name type="scientific">Granulimonas faecalis</name>
    <dbReference type="NCBI Taxonomy" id="2894155"/>
    <lineage>
        <taxon>Bacteria</taxon>
        <taxon>Bacillati</taxon>
        <taxon>Actinomycetota</taxon>
        <taxon>Coriobacteriia</taxon>
        <taxon>Coriobacteriales</taxon>
        <taxon>Kribbibacteriaceae</taxon>
        <taxon>Granulimonas</taxon>
    </lineage>
</organism>
<protein>
    <submittedName>
        <fullName evidence="2">Uncharacterized protein</fullName>
    </submittedName>
</protein>
<evidence type="ECO:0000256" key="1">
    <source>
        <dbReference type="SAM" id="MobiDB-lite"/>
    </source>
</evidence>
<dbReference type="AlphaFoldDB" id="A0AAV5B3U1"/>
<dbReference type="EMBL" id="BQKC01000002">
    <property type="protein sequence ID" value="GJM56240.1"/>
    <property type="molecule type" value="Genomic_DNA"/>
</dbReference>
<gene>
    <name evidence="2" type="ORF">ATOP_18950</name>
</gene>
<dbReference type="Proteomes" id="UP001055025">
    <property type="component" value="Unassembled WGS sequence"/>
</dbReference>
<proteinExistence type="predicted"/>
<reference evidence="2" key="1">
    <citation type="journal article" date="2022" name="Int. J. Syst. Evol. Microbiol.">
        <title>Granulimonas faecalis gen. nov., sp. nov., and Leptogranulimonas caecicola gen. nov., sp. nov., novel lactate-producing Atopobiaceae bacteria isolated from mouse intestines, and an emended description of the family Atopobiaceae.</title>
        <authorList>
            <person name="Morinaga K."/>
            <person name="Kusada H."/>
            <person name="Sakamoto S."/>
            <person name="Murakami T."/>
            <person name="Toyoda A."/>
            <person name="Mori H."/>
            <person name="Meng X.Y."/>
            <person name="Takashino M."/>
            <person name="Murotomi K."/>
            <person name="Tamaki H."/>
        </authorList>
    </citation>
    <scope>NUCLEOTIDE SEQUENCE</scope>
    <source>
        <strain evidence="2">OPF53</strain>
    </source>
</reference>
<name>A0AAV5B3U1_9ACTN</name>
<dbReference type="RefSeq" id="WP_265591114.1">
    <property type="nucleotide sequence ID" value="NZ_BQKC01000002.1"/>
</dbReference>
<evidence type="ECO:0000313" key="2">
    <source>
        <dbReference type="EMBL" id="GJM56240.1"/>
    </source>
</evidence>
<feature type="region of interest" description="Disordered" evidence="1">
    <location>
        <begin position="140"/>
        <end position="159"/>
    </location>
</feature>
<evidence type="ECO:0000313" key="3">
    <source>
        <dbReference type="Proteomes" id="UP001055025"/>
    </source>
</evidence>
<accession>A0AAV5B3U1</accession>
<keyword evidence="3" id="KW-1185">Reference proteome</keyword>